<proteinExistence type="predicted"/>
<protein>
    <submittedName>
        <fullName evidence="1">Uncharacterized protein</fullName>
    </submittedName>
</protein>
<evidence type="ECO:0000313" key="2">
    <source>
        <dbReference type="Proteomes" id="UP000027466"/>
    </source>
</evidence>
<name>A0A069PLI7_9BURK</name>
<comment type="caution">
    <text evidence="1">The sequence shown here is derived from an EMBL/GenBank/DDBJ whole genome shotgun (WGS) entry which is preliminary data.</text>
</comment>
<reference evidence="1 2" key="1">
    <citation type="submission" date="2014-03" db="EMBL/GenBank/DDBJ databases">
        <title>Draft Genome Sequences of Four Burkholderia Strains.</title>
        <authorList>
            <person name="Liu X.Y."/>
            <person name="Li C.X."/>
            <person name="Xu J.H."/>
        </authorList>
    </citation>
    <scope>NUCLEOTIDE SEQUENCE [LARGE SCALE GENOMIC DNA]</scope>
    <source>
        <strain evidence="1 2">DSM 50014</strain>
    </source>
</reference>
<dbReference type="RefSeq" id="WP_051672605.1">
    <property type="nucleotide sequence ID" value="NZ_CADFFX010000001.1"/>
</dbReference>
<accession>A0A069PLI7</accession>
<sequence>MTAPTKILFLDIDGVLNSHRTVTIHGGPTEFGGKPRGGGFPHDFSESGMKKFDPVAVALIRQVCIETDCSIVLSSAWRVLFSAHECANSLDLPIIDKTPNLADVRGAEIKAWLDQHPEVEHYAIVDDNSDMLESQRSNFVQTDGLEGLSYRDFCALRDILDGRGTGHQRKALVWEDM</sequence>
<dbReference type="Pfam" id="PF18143">
    <property type="entry name" value="HAD_SAK_2"/>
    <property type="match status" value="1"/>
</dbReference>
<gene>
    <name evidence="1" type="ORF">BG61_16875</name>
</gene>
<dbReference type="Proteomes" id="UP000027466">
    <property type="component" value="Unassembled WGS sequence"/>
</dbReference>
<dbReference type="EMBL" id="JFHC01000026">
    <property type="protein sequence ID" value="KDR41558.1"/>
    <property type="molecule type" value="Genomic_DNA"/>
</dbReference>
<keyword evidence="2" id="KW-1185">Reference proteome</keyword>
<dbReference type="AlphaFoldDB" id="A0A069PLI7"/>
<dbReference type="STRING" id="60547.GCA_000751215_06328"/>
<evidence type="ECO:0000313" key="1">
    <source>
        <dbReference type="EMBL" id="KDR41558.1"/>
    </source>
</evidence>
<organism evidence="1 2">
    <name type="scientific">Caballeronia glathei</name>
    <dbReference type="NCBI Taxonomy" id="60547"/>
    <lineage>
        <taxon>Bacteria</taxon>
        <taxon>Pseudomonadati</taxon>
        <taxon>Pseudomonadota</taxon>
        <taxon>Betaproteobacteria</taxon>
        <taxon>Burkholderiales</taxon>
        <taxon>Burkholderiaceae</taxon>
        <taxon>Caballeronia</taxon>
    </lineage>
</organism>